<reference evidence="1" key="2">
    <citation type="journal article" date="2015" name="Data Brief">
        <title>Shoot transcriptome of the giant reed, Arundo donax.</title>
        <authorList>
            <person name="Barrero R.A."/>
            <person name="Guerrero F.D."/>
            <person name="Moolhuijzen P."/>
            <person name="Goolsby J.A."/>
            <person name="Tidwell J."/>
            <person name="Bellgard S.E."/>
            <person name="Bellgard M.I."/>
        </authorList>
    </citation>
    <scope>NUCLEOTIDE SEQUENCE</scope>
    <source>
        <tissue evidence="1">Shoot tissue taken approximately 20 cm above the soil surface</tissue>
    </source>
</reference>
<accession>A0A0A8ZXJ9</accession>
<proteinExistence type="predicted"/>
<dbReference type="AlphaFoldDB" id="A0A0A8ZXJ9"/>
<protein>
    <submittedName>
        <fullName evidence="1">Uncharacterized protein</fullName>
    </submittedName>
</protein>
<organism evidence="1">
    <name type="scientific">Arundo donax</name>
    <name type="common">Giant reed</name>
    <name type="synonym">Donax arundinaceus</name>
    <dbReference type="NCBI Taxonomy" id="35708"/>
    <lineage>
        <taxon>Eukaryota</taxon>
        <taxon>Viridiplantae</taxon>
        <taxon>Streptophyta</taxon>
        <taxon>Embryophyta</taxon>
        <taxon>Tracheophyta</taxon>
        <taxon>Spermatophyta</taxon>
        <taxon>Magnoliopsida</taxon>
        <taxon>Liliopsida</taxon>
        <taxon>Poales</taxon>
        <taxon>Poaceae</taxon>
        <taxon>PACMAD clade</taxon>
        <taxon>Arundinoideae</taxon>
        <taxon>Arundineae</taxon>
        <taxon>Arundo</taxon>
    </lineage>
</organism>
<name>A0A0A8ZXJ9_ARUDO</name>
<reference evidence="1" key="1">
    <citation type="submission" date="2014-09" db="EMBL/GenBank/DDBJ databases">
        <authorList>
            <person name="Magalhaes I.L.F."/>
            <person name="Oliveira U."/>
            <person name="Santos F.R."/>
            <person name="Vidigal T.H.D.A."/>
            <person name="Brescovit A.D."/>
            <person name="Santos A.J."/>
        </authorList>
    </citation>
    <scope>NUCLEOTIDE SEQUENCE</scope>
    <source>
        <tissue evidence="1">Shoot tissue taken approximately 20 cm above the soil surface</tissue>
    </source>
</reference>
<dbReference type="EMBL" id="GBRH01255427">
    <property type="protein sequence ID" value="JAD42468.1"/>
    <property type="molecule type" value="Transcribed_RNA"/>
</dbReference>
<sequence>MLKHRSVKQKKKFTLTMASTRSLRLGLLNKIHHLKLVYS</sequence>
<evidence type="ECO:0000313" key="1">
    <source>
        <dbReference type="EMBL" id="JAD42468.1"/>
    </source>
</evidence>